<reference evidence="2 3" key="1">
    <citation type="journal article" date="2015" name="Genome Announc.">
        <title>Draft Genome of the Euendolithic (true boring) Cyanobacterium Mastigocoleus testarum strain BC008.</title>
        <authorList>
            <person name="Guida B.S."/>
            <person name="Garcia-Pichel F."/>
        </authorList>
    </citation>
    <scope>NUCLEOTIDE SEQUENCE [LARGE SCALE GENOMIC DNA]</scope>
    <source>
        <strain evidence="2 3">BC008</strain>
    </source>
</reference>
<dbReference type="SUPFAM" id="SSF53335">
    <property type="entry name" value="S-adenosyl-L-methionine-dependent methyltransferases"/>
    <property type="match status" value="1"/>
</dbReference>
<accession>A0A0V7ZG97</accession>
<name>A0A0V7ZG97_9CYAN</name>
<dbReference type="InterPro" id="IPR025714">
    <property type="entry name" value="Methyltranfer_dom"/>
</dbReference>
<dbReference type="EMBL" id="LMTZ01000135">
    <property type="protein sequence ID" value="KST63620.1"/>
    <property type="molecule type" value="Genomic_DNA"/>
</dbReference>
<dbReference type="InterPro" id="IPR029063">
    <property type="entry name" value="SAM-dependent_MTases_sf"/>
</dbReference>
<keyword evidence="3" id="KW-1185">Reference proteome</keyword>
<organism evidence="2 3">
    <name type="scientific">Mastigocoleus testarum BC008</name>
    <dbReference type="NCBI Taxonomy" id="371196"/>
    <lineage>
        <taxon>Bacteria</taxon>
        <taxon>Bacillati</taxon>
        <taxon>Cyanobacteriota</taxon>
        <taxon>Cyanophyceae</taxon>
        <taxon>Nostocales</taxon>
        <taxon>Hapalosiphonaceae</taxon>
        <taxon>Mastigocoleus</taxon>
    </lineage>
</organism>
<evidence type="ECO:0000313" key="2">
    <source>
        <dbReference type="EMBL" id="KST63620.1"/>
    </source>
</evidence>
<dbReference type="Gene3D" id="3.40.50.150">
    <property type="entry name" value="Vaccinia Virus protein VP39"/>
    <property type="match status" value="1"/>
</dbReference>
<feature type="domain" description="Methyltransferase" evidence="1">
    <location>
        <begin position="62"/>
        <end position="190"/>
    </location>
</feature>
<evidence type="ECO:0000313" key="3">
    <source>
        <dbReference type="Proteomes" id="UP000053372"/>
    </source>
</evidence>
<dbReference type="Proteomes" id="UP000053372">
    <property type="component" value="Unassembled WGS sequence"/>
</dbReference>
<proteinExistence type="predicted"/>
<dbReference type="RefSeq" id="WP_027843969.1">
    <property type="nucleotide sequence ID" value="NZ_LMTZ01000135.1"/>
</dbReference>
<protein>
    <recommendedName>
        <fullName evidence="1">Methyltransferase domain-containing protein</fullName>
    </recommendedName>
</protein>
<dbReference type="AlphaFoldDB" id="A0A0V7ZG97"/>
<sequence length="247" mass="28840">MNAMKPPEQLIEMWLEDGERVKENYVGLISQEGLDSAKSLGERKKSRNWRFFDCLFEQVSLSSKDSILDVGCGKGELIDYFSLRFSDVRDCNYLGVDVVTEFVKLAKQKFSSRKFEERKFEERKFEERKFEVVNFIDPSFFPEKQFDIVIALGVLVTRVRNYDLFVEYFVKKMVRCTKKYVLFNIISDIDLSSGNYSDPNTVGHSTALNREILHSFLDTIPNCNYRTIPYNIFPDATDLFVQIQLEA</sequence>
<dbReference type="Pfam" id="PF13847">
    <property type="entry name" value="Methyltransf_31"/>
    <property type="match status" value="1"/>
</dbReference>
<comment type="caution">
    <text evidence="2">The sequence shown here is derived from an EMBL/GenBank/DDBJ whole genome shotgun (WGS) entry which is preliminary data.</text>
</comment>
<gene>
    <name evidence="2" type="ORF">BC008_14255</name>
</gene>
<dbReference type="CDD" id="cd02440">
    <property type="entry name" value="AdoMet_MTases"/>
    <property type="match status" value="1"/>
</dbReference>
<evidence type="ECO:0000259" key="1">
    <source>
        <dbReference type="Pfam" id="PF13847"/>
    </source>
</evidence>
<dbReference type="OrthoDB" id="9791837at2"/>